<proteinExistence type="predicted"/>
<keyword evidence="1" id="KW-0472">Membrane</keyword>
<protein>
    <submittedName>
        <fullName evidence="2">Uncharacterized protein</fullName>
    </submittedName>
</protein>
<evidence type="ECO:0000313" key="4">
    <source>
        <dbReference type="Proteomes" id="UP001642484"/>
    </source>
</evidence>
<feature type="transmembrane region" description="Helical" evidence="1">
    <location>
        <begin position="166"/>
        <end position="188"/>
    </location>
</feature>
<evidence type="ECO:0000313" key="3">
    <source>
        <dbReference type="EMBL" id="CAK9050827.1"/>
    </source>
</evidence>
<keyword evidence="1" id="KW-1133">Transmembrane helix</keyword>
<feature type="transmembrane region" description="Helical" evidence="1">
    <location>
        <begin position="233"/>
        <end position="255"/>
    </location>
</feature>
<organism evidence="2 4">
    <name type="scientific">Durusdinium trenchii</name>
    <dbReference type="NCBI Taxonomy" id="1381693"/>
    <lineage>
        <taxon>Eukaryota</taxon>
        <taxon>Sar</taxon>
        <taxon>Alveolata</taxon>
        <taxon>Dinophyceae</taxon>
        <taxon>Suessiales</taxon>
        <taxon>Symbiodiniaceae</taxon>
        <taxon>Durusdinium</taxon>
    </lineage>
</organism>
<feature type="transmembrane region" description="Helical" evidence="1">
    <location>
        <begin position="131"/>
        <end position="151"/>
    </location>
</feature>
<evidence type="ECO:0000313" key="2">
    <source>
        <dbReference type="EMBL" id="CAK9050817.1"/>
    </source>
</evidence>
<dbReference type="EMBL" id="CAXAMN010017613">
    <property type="protein sequence ID" value="CAK9050827.1"/>
    <property type="molecule type" value="Genomic_DNA"/>
</dbReference>
<keyword evidence="4" id="KW-1185">Reference proteome</keyword>
<accession>A0ABP0MH71</accession>
<name>A0ABP0MH71_9DINO</name>
<reference evidence="2 4" key="1">
    <citation type="submission" date="2024-02" db="EMBL/GenBank/DDBJ databases">
        <authorList>
            <person name="Chen Y."/>
            <person name="Shah S."/>
            <person name="Dougan E. K."/>
            <person name="Thang M."/>
            <person name="Chan C."/>
        </authorList>
    </citation>
    <scope>NUCLEOTIDE SEQUENCE [LARGE SCALE GENOMIC DNA]</scope>
</reference>
<comment type="caution">
    <text evidence="2">The sequence shown here is derived from an EMBL/GenBank/DDBJ whole genome shotgun (WGS) entry which is preliminary data.</text>
</comment>
<keyword evidence="1" id="KW-0812">Transmembrane</keyword>
<evidence type="ECO:0000256" key="1">
    <source>
        <dbReference type="SAM" id="Phobius"/>
    </source>
</evidence>
<gene>
    <name evidence="2" type="ORF">CCMP2556_LOCUS25873</name>
    <name evidence="3" type="ORF">CCMP2556_LOCUS25878</name>
</gene>
<sequence>MAALPDIVGFIQTPVLWFQGQRLHAPMVRQPKKFLPTVKQIKAMRKAETDERDHYFLALYVVILAITTLLGTAVMYLGPKCRQCLRWQSHRYERLELGGKQSREVSRVSSEEHEGDDQSDDFMSLDIQRLLTAWTFGCTAIACGATCIYSLQSGRLDKTTGLDWEMYAALMLGGALCLVAQAVVAVLLLPNDHTFPVTAFVESAFVYLMPFVSDGFDTLKDTIFSCLCVQSDHLLLKGIGVASWIYLMVIHGVLLRQDNTLAELAGCYLPALMALPADPTPEDSNGSCCQSLSCQNFSDMFFQLLYKQVTPTKRELLLWENVPQGVAAIFFLYLEGGSLFVGVINLAIPVGQVLATNVFFRPLRDLVAPKFAKKLSGFLSKPDFLRAKLLWREARLASCRFARGSGFIS</sequence>
<dbReference type="Proteomes" id="UP001642484">
    <property type="component" value="Unassembled WGS sequence"/>
</dbReference>
<dbReference type="EMBL" id="CAXAMN010017602">
    <property type="protein sequence ID" value="CAK9050817.1"/>
    <property type="molecule type" value="Genomic_DNA"/>
</dbReference>
<feature type="transmembrane region" description="Helical" evidence="1">
    <location>
        <begin position="55"/>
        <end position="77"/>
    </location>
</feature>